<organism evidence="2 3">
    <name type="scientific">Thiorhodovibrio winogradskyi</name>
    <dbReference type="NCBI Taxonomy" id="77007"/>
    <lineage>
        <taxon>Bacteria</taxon>
        <taxon>Pseudomonadati</taxon>
        <taxon>Pseudomonadota</taxon>
        <taxon>Gammaproteobacteria</taxon>
        <taxon>Chromatiales</taxon>
        <taxon>Chromatiaceae</taxon>
        <taxon>Thiorhodovibrio</taxon>
    </lineage>
</organism>
<accession>A0ABZ0SBU0</accession>
<name>A0ABZ0SBU0_9GAMM</name>
<evidence type="ECO:0000313" key="3">
    <source>
        <dbReference type="Proteomes" id="UP001432180"/>
    </source>
</evidence>
<protein>
    <submittedName>
        <fullName evidence="2">Uncharacterized protein</fullName>
    </submittedName>
</protein>
<evidence type="ECO:0000256" key="1">
    <source>
        <dbReference type="SAM" id="MobiDB-lite"/>
    </source>
</evidence>
<sequence>MSAREGGHGQVGAEPNQAQADTKERGANEQPLIDVVTGRDVELGIEQRARALLDSRVEQQLDTGRADHHQDQARIPVATEIKKTNALFGNVMPETPRPTANRAPERKTTR</sequence>
<reference evidence="2 3" key="1">
    <citation type="journal article" date="2023" name="Microorganisms">
        <title>Thiorhodovibrio frisius and Trv. litoralis spp. nov., Two Novel Members from a Clade of Fastidious Purple Sulfur Bacteria That Exhibit Unique Red-Shifted Light-Harvesting Capabilities.</title>
        <authorList>
            <person name="Methner A."/>
            <person name="Kuzyk S.B."/>
            <person name="Petersen J."/>
            <person name="Bauer S."/>
            <person name="Brinkmann H."/>
            <person name="Sichau K."/>
            <person name="Wanner G."/>
            <person name="Wolf J."/>
            <person name="Neumann-Schaal M."/>
            <person name="Henke P."/>
            <person name="Tank M."/>
            <person name="Sproer C."/>
            <person name="Bunk B."/>
            <person name="Overmann J."/>
        </authorList>
    </citation>
    <scope>NUCLEOTIDE SEQUENCE [LARGE SCALE GENOMIC DNA]</scope>
    <source>
        <strain evidence="2 3">DSM 6702</strain>
    </source>
</reference>
<dbReference type="EMBL" id="CP121472">
    <property type="protein sequence ID" value="WPL18486.1"/>
    <property type="molecule type" value="Genomic_DNA"/>
</dbReference>
<gene>
    <name evidence="2" type="ORF">Thiowin_03559</name>
</gene>
<evidence type="ECO:0000313" key="2">
    <source>
        <dbReference type="EMBL" id="WPL18486.1"/>
    </source>
</evidence>
<feature type="region of interest" description="Disordered" evidence="1">
    <location>
        <begin position="86"/>
        <end position="110"/>
    </location>
</feature>
<dbReference type="Proteomes" id="UP001432180">
    <property type="component" value="Chromosome"/>
</dbReference>
<keyword evidence="3" id="KW-1185">Reference proteome</keyword>
<proteinExistence type="predicted"/>
<feature type="region of interest" description="Disordered" evidence="1">
    <location>
        <begin position="1"/>
        <end position="33"/>
    </location>
</feature>